<comment type="caution">
    <text evidence="7">The sequence shown here is derived from an EMBL/GenBank/DDBJ whole genome shotgun (WGS) entry which is preliminary data.</text>
</comment>
<name>A0ABS7PPC9_9SPHN</name>
<feature type="transmembrane region" description="Helical" evidence="6">
    <location>
        <begin position="75"/>
        <end position="92"/>
    </location>
</feature>
<keyword evidence="8" id="KW-1185">Reference proteome</keyword>
<comment type="similarity">
    <text evidence="2">Belongs to the TrbL/VirB6 family.</text>
</comment>
<gene>
    <name evidence="7" type="ORF">K7G82_12725</name>
</gene>
<dbReference type="Pfam" id="PF04610">
    <property type="entry name" value="TrbL"/>
    <property type="match status" value="2"/>
</dbReference>
<evidence type="ECO:0000256" key="3">
    <source>
        <dbReference type="ARBA" id="ARBA00022692"/>
    </source>
</evidence>
<dbReference type="RefSeq" id="WP_222990180.1">
    <property type="nucleotide sequence ID" value="NZ_JAINVV010000004.1"/>
</dbReference>
<comment type="subcellular location">
    <subcellularLocation>
        <location evidence="1">Membrane</location>
        <topology evidence="1">Multi-pass membrane protein</topology>
    </subcellularLocation>
</comment>
<dbReference type="EMBL" id="JAINVV010000004">
    <property type="protein sequence ID" value="MBY8823162.1"/>
    <property type="molecule type" value="Genomic_DNA"/>
</dbReference>
<evidence type="ECO:0000256" key="6">
    <source>
        <dbReference type="SAM" id="Phobius"/>
    </source>
</evidence>
<evidence type="ECO:0000256" key="5">
    <source>
        <dbReference type="ARBA" id="ARBA00023136"/>
    </source>
</evidence>
<proteinExistence type="inferred from homology"/>
<evidence type="ECO:0000256" key="2">
    <source>
        <dbReference type="ARBA" id="ARBA00007802"/>
    </source>
</evidence>
<reference evidence="7 8" key="1">
    <citation type="submission" date="2021-08" db="EMBL/GenBank/DDBJ databases">
        <authorList>
            <person name="Tuo L."/>
        </authorList>
    </citation>
    <scope>NUCLEOTIDE SEQUENCE [LARGE SCALE GENOMIC DNA]</scope>
    <source>
        <strain evidence="7 8">JCM 31229</strain>
    </source>
</reference>
<keyword evidence="3 6" id="KW-0812">Transmembrane</keyword>
<evidence type="ECO:0000256" key="4">
    <source>
        <dbReference type="ARBA" id="ARBA00022989"/>
    </source>
</evidence>
<keyword evidence="5 6" id="KW-0472">Membrane</keyword>
<evidence type="ECO:0000313" key="8">
    <source>
        <dbReference type="Proteomes" id="UP000706039"/>
    </source>
</evidence>
<evidence type="ECO:0000313" key="7">
    <source>
        <dbReference type="EMBL" id="MBY8823162.1"/>
    </source>
</evidence>
<feature type="transmembrane region" description="Helical" evidence="6">
    <location>
        <begin position="42"/>
        <end position="63"/>
    </location>
</feature>
<dbReference type="Proteomes" id="UP000706039">
    <property type="component" value="Unassembled WGS sequence"/>
</dbReference>
<keyword evidence="4 6" id="KW-1133">Transmembrane helix</keyword>
<evidence type="ECO:0000256" key="1">
    <source>
        <dbReference type="ARBA" id="ARBA00004141"/>
    </source>
</evidence>
<feature type="transmembrane region" description="Helical" evidence="6">
    <location>
        <begin position="286"/>
        <end position="310"/>
    </location>
</feature>
<accession>A0ABS7PPC9</accession>
<feature type="transmembrane region" description="Helical" evidence="6">
    <location>
        <begin position="195"/>
        <end position="228"/>
    </location>
</feature>
<sequence length="314" mass="32181">MAVCPAISDAGFLSSLLAHLDCQALAIGAGGYQALSAPGSGVAMMLTGALTIFVALFGYRMLLGEGPGVREAVMAAVKIGIVLLLATSWPAFRTLAYNVALKGPAELAATIGGPAELPGAGGGLVLYLQGVDNQMAELAKLGTGKPVDADVMAGPTETLTPQQQQQEMQRLNQLQQRPRWDPARDAKLLGQARTVYLTATVAAFASVRLIAGLMLALGPLFALFLLFGGTRGVFEGWVRALGGAALGAVATAIVLGVQVALVAPWLAGVLALRRDGIATPGVSTELLALSLVFALALLAVLAQPMAAVCLSRSR</sequence>
<protein>
    <submittedName>
        <fullName evidence="7">Type IV secretion system protein</fullName>
    </submittedName>
</protein>
<dbReference type="InterPro" id="IPR007688">
    <property type="entry name" value="Conjugal_tfr_TrbL/VirB6"/>
</dbReference>
<organism evidence="7 8">
    <name type="scientific">Sphingomonas colocasiae</name>
    <dbReference type="NCBI Taxonomy" id="1848973"/>
    <lineage>
        <taxon>Bacteria</taxon>
        <taxon>Pseudomonadati</taxon>
        <taxon>Pseudomonadota</taxon>
        <taxon>Alphaproteobacteria</taxon>
        <taxon>Sphingomonadales</taxon>
        <taxon>Sphingomonadaceae</taxon>
        <taxon>Sphingomonas</taxon>
    </lineage>
</organism>
<feature type="transmembrane region" description="Helical" evidence="6">
    <location>
        <begin position="240"/>
        <end position="266"/>
    </location>
</feature>